<dbReference type="EC" id="6.3.5.-" evidence="1"/>
<keyword evidence="1" id="KW-0648">Protein biosynthesis</keyword>
<name>A0A162JVB3_9PROT</name>
<dbReference type="Gene3D" id="1.10.20.60">
    <property type="entry name" value="Glu-tRNAGln amidotransferase C subunit, N-terminal domain"/>
    <property type="match status" value="1"/>
</dbReference>
<keyword evidence="2" id="KW-0808">Transferase</keyword>
<gene>
    <name evidence="1" type="primary">gatC</name>
    <name evidence="2" type="ORF">AUP44_15585</name>
</gene>
<evidence type="ECO:0000313" key="2">
    <source>
        <dbReference type="EMBL" id="KYO49947.1"/>
    </source>
</evidence>
<reference evidence="2 3" key="1">
    <citation type="submission" date="2015-12" db="EMBL/GenBank/DDBJ databases">
        <title>Genome sequence of Tistrella mobilis MCCC 1A02139.</title>
        <authorList>
            <person name="Lu L."/>
            <person name="Lai Q."/>
            <person name="Shao Z."/>
            <person name="Qian P."/>
        </authorList>
    </citation>
    <scope>NUCLEOTIDE SEQUENCE [LARGE SCALE GENOMIC DNA]</scope>
    <source>
        <strain evidence="2 3">MCCC 1A02139</strain>
    </source>
</reference>
<comment type="similarity">
    <text evidence="1">Belongs to the GatC family.</text>
</comment>
<keyword evidence="1" id="KW-0067">ATP-binding</keyword>
<dbReference type="PANTHER" id="PTHR15004">
    <property type="entry name" value="GLUTAMYL-TRNA(GLN) AMIDOTRANSFERASE SUBUNIT C, MITOCHONDRIAL"/>
    <property type="match status" value="1"/>
</dbReference>
<comment type="caution">
    <text evidence="2">The sequence shown here is derived from an EMBL/GenBank/DDBJ whole genome shotgun (WGS) entry which is preliminary data.</text>
</comment>
<dbReference type="AlphaFoldDB" id="A0A162JVB3"/>
<dbReference type="SUPFAM" id="SSF141000">
    <property type="entry name" value="Glu-tRNAGln amidotransferase C subunit"/>
    <property type="match status" value="1"/>
</dbReference>
<organism evidence="2 3">
    <name type="scientific">Tistrella mobilis</name>
    <dbReference type="NCBI Taxonomy" id="171437"/>
    <lineage>
        <taxon>Bacteria</taxon>
        <taxon>Pseudomonadati</taxon>
        <taxon>Pseudomonadota</taxon>
        <taxon>Alphaproteobacteria</taxon>
        <taxon>Geminicoccales</taxon>
        <taxon>Geminicoccaceae</taxon>
        <taxon>Tistrella</taxon>
    </lineage>
</organism>
<dbReference type="GO" id="GO:0016740">
    <property type="term" value="F:transferase activity"/>
    <property type="evidence" value="ECO:0007669"/>
    <property type="project" value="UniProtKB-KW"/>
</dbReference>
<protein>
    <recommendedName>
        <fullName evidence="1">Aspartyl/glutamyl-tRNA(Asn/Gln) amidotransferase subunit C</fullName>
        <shortName evidence="1">Asp/Glu-ADT subunit C</shortName>
        <ecNumber evidence="1">6.3.5.-</ecNumber>
    </recommendedName>
</protein>
<dbReference type="HAMAP" id="MF_00122">
    <property type="entry name" value="GatC"/>
    <property type="match status" value="1"/>
</dbReference>
<keyword evidence="1" id="KW-0436">Ligase</keyword>
<dbReference type="GO" id="GO:0050567">
    <property type="term" value="F:glutaminyl-tRNA synthase (glutamine-hydrolyzing) activity"/>
    <property type="evidence" value="ECO:0007669"/>
    <property type="project" value="UniProtKB-UniRule"/>
</dbReference>
<keyword evidence="1" id="KW-0547">Nucleotide-binding</keyword>
<comment type="catalytic activity">
    <reaction evidence="1">
        <text>L-aspartyl-tRNA(Asn) + L-glutamine + ATP + H2O = L-asparaginyl-tRNA(Asn) + L-glutamate + ADP + phosphate + 2 H(+)</text>
        <dbReference type="Rhea" id="RHEA:14513"/>
        <dbReference type="Rhea" id="RHEA-COMP:9674"/>
        <dbReference type="Rhea" id="RHEA-COMP:9677"/>
        <dbReference type="ChEBI" id="CHEBI:15377"/>
        <dbReference type="ChEBI" id="CHEBI:15378"/>
        <dbReference type="ChEBI" id="CHEBI:29985"/>
        <dbReference type="ChEBI" id="CHEBI:30616"/>
        <dbReference type="ChEBI" id="CHEBI:43474"/>
        <dbReference type="ChEBI" id="CHEBI:58359"/>
        <dbReference type="ChEBI" id="CHEBI:78515"/>
        <dbReference type="ChEBI" id="CHEBI:78516"/>
        <dbReference type="ChEBI" id="CHEBI:456216"/>
    </reaction>
</comment>
<comment type="catalytic activity">
    <reaction evidence="1">
        <text>L-glutamyl-tRNA(Gln) + L-glutamine + ATP + H2O = L-glutaminyl-tRNA(Gln) + L-glutamate + ADP + phosphate + H(+)</text>
        <dbReference type="Rhea" id="RHEA:17521"/>
        <dbReference type="Rhea" id="RHEA-COMP:9681"/>
        <dbReference type="Rhea" id="RHEA-COMP:9684"/>
        <dbReference type="ChEBI" id="CHEBI:15377"/>
        <dbReference type="ChEBI" id="CHEBI:15378"/>
        <dbReference type="ChEBI" id="CHEBI:29985"/>
        <dbReference type="ChEBI" id="CHEBI:30616"/>
        <dbReference type="ChEBI" id="CHEBI:43474"/>
        <dbReference type="ChEBI" id="CHEBI:58359"/>
        <dbReference type="ChEBI" id="CHEBI:78520"/>
        <dbReference type="ChEBI" id="CHEBI:78521"/>
        <dbReference type="ChEBI" id="CHEBI:456216"/>
    </reaction>
</comment>
<dbReference type="GO" id="GO:0070681">
    <property type="term" value="P:glutaminyl-tRNAGln biosynthesis via transamidation"/>
    <property type="evidence" value="ECO:0007669"/>
    <property type="project" value="TreeGrafter"/>
</dbReference>
<proteinExistence type="inferred from homology"/>
<dbReference type="GO" id="GO:0005524">
    <property type="term" value="F:ATP binding"/>
    <property type="evidence" value="ECO:0007669"/>
    <property type="project" value="UniProtKB-KW"/>
</dbReference>
<dbReference type="GO" id="GO:0006450">
    <property type="term" value="P:regulation of translational fidelity"/>
    <property type="evidence" value="ECO:0007669"/>
    <property type="project" value="InterPro"/>
</dbReference>
<dbReference type="InterPro" id="IPR003837">
    <property type="entry name" value="GatC"/>
</dbReference>
<dbReference type="GO" id="GO:0050566">
    <property type="term" value="F:asparaginyl-tRNA synthase (glutamine-hydrolyzing) activity"/>
    <property type="evidence" value="ECO:0007669"/>
    <property type="project" value="RHEA"/>
</dbReference>
<evidence type="ECO:0000313" key="3">
    <source>
        <dbReference type="Proteomes" id="UP000075787"/>
    </source>
</evidence>
<dbReference type="OrthoDB" id="9794326at2"/>
<dbReference type="OMA" id="MLDWIHD"/>
<dbReference type="InterPro" id="IPR036113">
    <property type="entry name" value="Asp/Glu-ADT_sf_sub_c"/>
</dbReference>
<comment type="function">
    <text evidence="1">Allows the formation of correctly charged Asn-tRNA(Asn) or Gln-tRNA(Gln) through the transamidation of misacylated Asp-tRNA(Asn) or Glu-tRNA(Gln) in organisms which lack either or both of asparaginyl-tRNA or glutaminyl-tRNA synthetases. The reaction takes place in the presence of glutamine and ATP through an activated phospho-Asp-tRNA(Asn) or phospho-Glu-tRNA(Gln).</text>
</comment>
<dbReference type="RefSeq" id="WP_014748549.1">
    <property type="nucleotide sequence ID" value="NZ_CP121013.1"/>
</dbReference>
<accession>A0A162JVB3</accession>
<dbReference type="PANTHER" id="PTHR15004:SF0">
    <property type="entry name" value="GLUTAMYL-TRNA(GLN) AMIDOTRANSFERASE SUBUNIT C, MITOCHONDRIAL"/>
    <property type="match status" value="1"/>
</dbReference>
<dbReference type="Pfam" id="PF02686">
    <property type="entry name" value="GatC"/>
    <property type="match status" value="1"/>
</dbReference>
<dbReference type="Proteomes" id="UP000075787">
    <property type="component" value="Unassembled WGS sequence"/>
</dbReference>
<dbReference type="EMBL" id="LPZR01000213">
    <property type="protein sequence ID" value="KYO49947.1"/>
    <property type="molecule type" value="Genomic_DNA"/>
</dbReference>
<dbReference type="GeneID" id="97240544"/>
<dbReference type="GO" id="GO:0006412">
    <property type="term" value="P:translation"/>
    <property type="evidence" value="ECO:0007669"/>
    <property type="project" value="UniProtKB-UniRule"/>
</dbReference>
<comment type="subunit">
    <text evidence="1">Heterotrimer of A, B and C subunits.</text>
</comment>
<evidence type="ECO:0000256" key="1">
    <source>
        <dbReference type="HAMAP-Rule" id="MF_00122"/>
    </source>
</evidence>
<sequence length="95" mass="10305">MTLDRAAVRKIATLARLDVPEDELDGYARELGGILDWVEQLREVDTQGVAPMTGAADKGLPQRPDVVTDGNCRDKVMANNPAGDPVFFVVPKVVE</sequence>
<dbReference type="NCBIfam" id="TIGR00135">
    <property type="entry name" value="gatC"/>
    <property type="match status" value="1"/>
</dbReference>